<reference evidence="2" key="1">
    <citation type="submission" date="2014-11" db="EMBL/GenBank/DDBJ databases">
        <authorList>
            <person name="Otto D Thomas"/>
            <person name="Naeem Raeece"/>
        </authorList>
    </citation>
    <scope>NUCLEOTIDE SEQUENCE</scope>
</reference>
<evidence type="ECO:0000256" key="1">
    <source>
        <dbReference type="SAM" id="MobiDB-lite"/>
    </source>
</evidence>
<proteinExistence type="predicted"/>
<accession>A0A0G4HT63</accession>
<protein>
    <submittedName>
        <fullName evidence="2">Uncharacterized protein</fullName>
    </submittedName>
</protein>
<dbReference type="VEuPathDB" id="CryptoDB:Cvel_31318"/>
<evidence type="ECO:0000313" key="2">
    <source>
        <dbReference type="EMBL" id="CEM47571.1"/>
    </source>
</evidence>
<gene>
    <name evidence="2" type="ORF">Cvel_31318</name>
</gene>
<feature type="region of interest" description="Disordered" evidence="1">
    <location>
        <begin position="121"/>
        <end position="175"/>
    </location>
</feature>
<sequence length="251" mass="26773">MHSPFEMLEADASSSSNFTVSVHSRSLSVLSNIFTVVLSESNEDSPGSSTALSLCPLIIAPLMTPSPLVAPVLTPSPHSSDSLCYSESVENVNQIGTSSPWRSSTAASSRLCSPFSPQFDSYLQPSAHPSQEPPQTDEPFSALFSHLQGPSAEDPPPTPEPENVDSGTTKDVDEDSEWTLVHPLTGLEGTEVSDVAEDPSWVSVERPESSLLELEGPESGCRPRSVWSLLRVSPLTKSGWSFVGVFSGSNL</sequence>
<organism evidence="2">
    <name type="scientific">Chromera velia CCMP2878</name>
    <dbReference type="NCBI Taxonomy" id="1169474"/>
    <lineage>
        <taxon>Eukaryota</taxon>
        <taxon>Sar</taxon>
        <taxon>Alveolata</taxon>
        <taxon>Colpodellida</taxon>
        <taxon>Chromeraceae</taxon>
        <taxon>Chromera</taxon>
    </lineage>
</organism>
<name>A0A0G4HT63_9ALVE</name>
<dbReference type="EMBL" id="CDMZ01003785">
    <property type="protein sequence ID" value="CEM47571.1"/>
    <property type="molecule type" value="Genomic_DNA"/>
</dbReference>
<dbReference type="AlphaFoldDB" id="A0A0G4HT63"/>